<dbReference type="GO" id="GO:0007165">
    <property type="term" value="P:signal transduction"/>
    <property type="evidence" value="ECO:0007669"/>
    <property type="project" value="TreeGrafter"/>
</dbReference>
<dbReference type="Proteomes" id="UP000245390">
    <property type="component" value="Unassembled WGS sequence"/>
</dbReference>
<reference evidence="10 11" key="1">
    <citation type="submission" date="2018-05" db="EMBL/GenBank/DDBJ databases">
        <title>Genomic Encyclopedia of Type Strains, Phase IV (KMG-IV): sequencing the most valuable type-strain genomes for metagenomic binning, comparative biology and taxonomic classification.</title>
        <authorList>
            <person name="Goeker M."/>
        </authorList>
    </citation>
    <scope>NUCLEOTIDE SEQUENCE [LARGE SCALE GENOMIC DNA]</scope>
    <source>
        <strain evidence="10 11">DSM 103371</strain>
    </source>
</reference>
<comment type="caution">
    <text evidence="10">The sequence shown here is derived from an EMBL/GenBank/DDBJ whole genome shotgun (WGS) entry which is preliminary data.</text>
</comment>
<dbReference type="Gene3D" id="3.30.540.10">
    <property type="entry name" value="Fructose-1,6-Bisphosphatase, subunit A, domain 1"/>
    <property type="match status" value="1"/>
</dbReference>
<comment type="catalytic activity">
    <reaction evidence="1">
        <text>a myo-inositol phosphate + H2O = myo-inositol + phosphate</text>
        <dbReference type="Rhea" id="RHEA:24056"/>
        <dbReference type="ChEBI" id="CHEBI:15377"/>
        <dbReference type="ChEBI" id="CHEBI:17268"/>
        <dbReference type="ChEBI" id="CHEBI:43474"/>
        <dbReference type="ChEBI" id="CHEBI:84139"/>
        <dbReference type="EC" id="3.1.3.25"/>
    </reaction>
</comment>
<feature type="binding site" evidence="9">
    <location>
        <position position="88"/>
    </location>
    <ligand>
        <name>Mg(2+)</name>
        <dbReference type="ChEBI" id="CHEBI:18420"/>
        <label>1</label>
        <note>catalytic</note>
    </ligand>
</feature>
<dbReference type="FunFam" id="3.30.540.10:FF:000003">
    <property type="entry name" value="Inositol-1-monophosphatase"/>
    <property type="match status" value="1"/>
</dbReference>
<dbReference type="EMBL" id="QGGV01000001">
    <property type="protein sequence ID" value="PWK58834.1"/>
    <property type="molecule type" value="Genomic_DNA"/>
</dbReference>
<evidence type="ECO:0000313" key="11">
    <source>
        <dbReference type="Proteomes" id="UP000245390"/>
    </source>
</evidence>
<keyword evidence="8 9" id="KW-0460">Magnesium</keyword>
<protein>
    <recommendedName>
        <fullName evidence="5">Inositol-1-monophosphatase</fullName>
        <ecNumber evidence="4">3.1.3.25</ecNumber>
    </recommendedName>
</protein>
<keyword evidence="6 9" id="KW-0479">Metal-binding</keyword>
<name>A0A316GD56_9RHOB</name>
<evidence type="ECO:0000256" key="5">
    <source>
        <dbReference type="ARBA" id="ARBA00019784"/>
    </source>
</evidence>
<dbReference type="PANTHER" id="PTHR20854">
    <property type="entry name" value="INOSITOL MONOPHOSPHATASE"/>
    <property type="match status" value="1"/>
</dbReference>
<feature type="binding site" evidence="9">
    <location>
        <position position="87"/>
    </location>
    <ligand>
        <name>Mg(2+)</name>
        <dbReference type="ChEBI" id="CHEBI:18420"/>
        <label>1</label>
        <note>catalytic</note>
    </ligand>
</feature>
<dbReference type="OrthoDB" id="9785695at2"/>
<evidence type="ECO:0000313" key="10">
    <source>
        <dbReference type="EMBL" id="PWK58834.1"/>
    </source>
</evidence>
<evidence type="ECO:0000256" key="1">
    <source>
        <dbReference type="ARBA" id="ARBA00001033"/>
    </source>
</evidence>
<gene>
    <name evidence="10" type="ORF">C8D95_101650</name>
</gene>
<evidence type="ECO:0000256" key="4">
    <source>
        <dbReference type="ARBA" id="ARBA00013106"/>
    </source>
</evidence>
<dbReference type="RefSeq" id="WP_109757680.1">
    <property type="nucleotide sequence ID" value="NZ_CP034588.1"/>
</dbReference>
<evidence type="ECO:0000256" key="3">
    <source>
        <dbReference type="ARBA" id="ARBA00009759"/>
    </source>
</evidence>
<sequence length="262" mass="27968">MQIEDRLTSAIEICAEAGRLALDKFRDRPSLVVEAKGRQDWVSEADRGVEALIRERLADAWPDDAVVGEEYAASEGRSGFTWVIDPIDGTTNFVQEIPAWCVVLACVQGPEIVAGVIHDPVHGETFAARAGGGAFLNGRPMSVATDTALDSGTVGVGYSNRVDAAKTVPLIETLIGTGAMFHRNASGALSLAYVASGRLLGYVEQHMNAWDCLAGQLLIREARGRVEDQDAQAMIEDGGRVIASGPLAFDALRDMAIEAWAD</sequence>
<dbReference type="EC" id="3.1.3.25" evidence="4"/>
<dbReference type="PRINTS" id="PR00377">
    <property type="entry name" value="IMPHPHTASES"/>
</dbReference>
<dbReference type="GO" id="GO:0046872">
    <property type="term" value="F:metal ion binding"/>
    <property type="evidence" value="ECO:0007669"/>
    <property type="project" value="UniProtKB-KW"/>
</dbReference>
<dbReference type="GO" id="GO:0006020">
    <property type="term" value="P:inositol metabolic process"/>
    <property type="evidence" value="ECO:0007669"/>
    <property type="project" value="TreeGrafter"/>
</dbReference>
<evidence type="ECO:0000256" key="6">
    <source>
        <dbReference type="ARBA" id="ARBA00022723"/>
    </source>
</evidence>
<evidence type="ECO:0000256" key="7">
    <source>
        <dbReference type="ARBA" id="ARBA00022801"/>
    </source>
</evidence>
<keyword evidence="7" id="KW-0378">Hydrolase</keyword>
<organism evidence="10 11">
    <name type="scientific">Silicimonas algicola</name>
    <dbReference type="NCBI Taxonomy" id="1826607"/>
    <lineage>
        <taxon>Bacteria</taxon>
        <taxon>Pseudomonadati</taxon>
        <taxon>Pseudomonadota</taxon>
        <taxon>Alphaproteobacteria</taxon>
        <taxon>Rhodobacterales</taxon>
        <taxon>Paracoccaceae</taxon>
    </lineage>
</organism>
<dbReference type="GO" id="GO:0008934">
    <property type="term" value="F:inositol monophosphate 1-phosphatase activity"/>
    <property type="evidence" value="ECO:0007669"/>
    <property type="project" value="TreeGrafter"/>
</dbReference>
<dbReference type="SUPFAM" id="SSF56655">
    <property type="entry name" value="Carbohydrate phosphatase"/>
    <property type="match status" value="1"/>
</dbReference>
<evidence type="ECO:0000256" key="2">
    <source>
        <dbReference type="ARBA" id="ARBA00001946"/>
    </source>
</evidence>
<dbReference type="KEGG" id="salo:EF888_04690"/>
<evidence type="ECO:0000256" key="8">
    <source>
        <dbReference type="ARBA" id="ARBA00022842"/>
    </source>
</evidence>
<feature type="binding site" evidence="9">
    <location>
        <position position="69"/>
    </location>
    <ligand>
        <name>Mg(2+)</name>
        <dbReference type="ChEBI" id="CHEBI:18420"/>
        <label>1</label>
        <note>catalytic</note>
    </ligand>
</feature>
<dbReference type="Gene3D" id="3.40.190.80">
    <property type="match status" value="1"/>
</dbReference>
<accession>A0A316GD56</accession>
<dbReference type="AlphaFoldDB" id="A0A316GD56"/>
<dbReference type="InterPro" id="IPR000760">
    <property type="entry name" value="Inositol_monophosphatase-like"/>
</dbReference>
<evidence type="ECO:0000256" key="9">
    <source>
        <dbReference type="PIRSR" id="PIRSR600760-2"/>
    </source>
</evidence>
<comment type="similarity">
    <text evidence="3">Belongs to the inositol monophosphatase superfamily.</text>
</comment>
<dbReference type="Pfam" id="PF00459">
    <property type="entry name" value="Inositol_P"/>
    <property type="match status" value="1"/>
</dbReference>
<proteinExistence type="inferred from homology"/>
<keyword evidence="11" id="KW-1185">Reference proteome</keyword>
<comment type="cofactor">
    <cofactor evidence="2 9">
        <name>Mg(2+)</name>
        <dbReference type="ChEBI" id="CHEBI:18420"/>
    </cofactor>
</comment>
<feature type="binding site" evidence="9">
    <location>
        <position position="85"/>
    </location>
    <ligand>
        <name>Mg(2+)</name>
        <dbReference type="ChEBI" id="CHEBI:18420"/>
        <label>1</label>
        <note>catalytic</note>
    </ligand>
</feature>
<feature type="binding site" evidence="9">
    <location>
        <position position="211"/>
    </location>
    <ligand>
        <name>Mg(2+)</name>
        <dbReference type="ChEBI" id="CHEBI:18420"/>
        <label>1</label>
        <note>catalytic</note>
    </ligand>
</feature>
<dbReference type="PANTHER" id="PTHR20854:SF4">
    <property type="entry name" value="INOSITOL-1-MONOPHOSPHATASE-RELATED"/>
    <property type="match status" value="1"/>
</dbReference>